<keyword evidence="3" id="KW-0418">Kinase</keyword>
<dbReference type="SUPFAM" id="SSF111331">
    <property type="entry name" value="NAD kinase/diacylglycerol kinase-like"/>
    <property type="match status" value="1"/>
</dbReference>
<dbReference type="Gene3D" id="3.40.50.10330">
    <property type="entry name" value="Probable inorganic polyphosphate/atp-NAD kinase, domain 1"/>
    <property type="match status" value="1"/>
</dbReference>
<dbReference type="InterPro" id="IPR017438">
    <property type="entry name" value="ATP-NAD_kinase_N"/>
</dbReference>
<evidence type="ECO:0000256" key="1">
    <source>
        <dbReference type="SAM" id="MobiDB-lite"/>
    </source>
</evidence>
<dbReference type="RefSeq" id="WP_030258035.1">
    <property type="nucleotide sequence ID" value="NZ_JBHEZZ010000017.1"/>
</dbReference>
<dbReference type="Proteomes" id="UP001592528">
    <property type="component" value="Unassembled WGS sequence"/>
</dbReference>
<protein>
    <submittedName>
        <fullName evidence="3">Diacylglycerol kinase family protein</fullName>
    </submittedName>
</protein>
<comment type="caution">
    <text evidence="3">The sequence shown here is derived from an EMBL/GenBank/DDBJ whole genome shotgun (WGS) entry which is preliminary data.</text>
</comment>
<organism evidence="3 4">
    <name type="scientific">Streptacidiphilus cavernicola</name>
    <dbReference type="NCBI Taxonomy" id="3342716"/>
    <lineage>
        <taxon>Bacteria</taxon>
        <taxon>Bacillati</taxon>
        <taxon>Actinomycetota</taxon>
        <taxon>Actinomycetes</taxon>
        <taxon>Kitasatosporales</taxon>
        <taxon>Streptomycetaceae</taxon>
        <taxon>Streptacidiphilus</taxon>
    </lineage>
</organism>
<name>A0ABV6UTY9_9ACTN</name>
<evidence type="ECO:0000313" key="4">
    <source>
        <dbReference type="Proteomes" id="UP001592528"/>
    </source>
</evidence>
<reference evidence="3 4" key="1">
    <citation type="submission" date="2024-09" db="EMBL/GenBank/DDBJ databases">
        <authorList>
            <person name="Lee S.D."/>
        </authorList>
    </citation>
    <scope>NUCLEOTIDE SEQUENCE [LARGE SCALE GENOMIC DNA]</scope>
    <source>
        <strain evidence="3 4">N1-5</strain>
    </source>
</reference>
<accession>A0ABV6UTY9</accession>
<keyword evidence="4" id="KW-1185">Reference proteome</keyword>
<dbReference type="GO" id="GO:0016301">
    <property type="term" value="F:kinase activity"/>
    <property type="evidence" value="ECO:0007669"/>
    <property type="project" value="UniProtKB-KW"/>
</dbReference>
<feature type="region of interest" description="Disordered" evidence="1">
    <location>
        <begin position="164"/>
        <end position="197"/>
    </location>
</feature>
<evidence type="ECO:0000259" key="2">
    <source>
        <dbReference type="Pfam" id="PF00781"/>
    </source>
</evidence>
<feature type="domain" description="DAGKc" evidence="2">
    <location>
        <begin position="44"/>
        <end position="128"/>
    </location>
</feature>
<gene>
    <name evidence="3" type="ORF">ACEZDJ_26850</name>
</gene>
<proteinExistence type="predicted"/>
<dbReference type="InterPro" id="IPR016064">
    <property type="entry name" value="NAD/diacylglycerol_kinase_sf"/>
</dbReference>
<dbReference type="InterPro" id="IPR001206">
    <property type="entry name" value="Diacylglycerol_kinase_cat_dom"/>
</dbReference>
<evidence type="ECO:0000313" key="3">
    <source>
        <dbReference type="EMBL" id="MFC1404907.1"/>
    </source>
</evidence>
<dbReference type="Pfam" id="PF00781">
    <property type="entry name" value="DAGK_cat"/>
    <property type="match status" value="1"/>
</dbReference>
<sequence length="326" mass="33262">MSAVRSAGEALLVVVSPAALALDAESVRVARDVLGAAFAVKLVVPGSLAELERTLSRRGGKRLVVIGDDRAVHQVVQVLHQRAELAVSPLGIIPIGNGEKVTLTRSLGVAARPVDAARTVVGGAERTLGLLVDESGGVVLGGLRIPGRGHPGAVPGAAAELIHPDRPPGSADGAAAVPQPSGADSEPRSLRANKAAPGRGGLLPSRCLGWGLQFGRAARSVAAQLRPLRGDPGQALLVEADGRMLADLDHPVYLVAAPDDGLMEVLLSPSSGSGGPLRVRVRRITVSGGPATSFTYLADDAPGGPVQHRTWTAEPAAWRLTVPPAA</sequence>
<dbReference type="EMBL" id="JBHEZZ010000017">
    <property type="protein sequence ID" value="MFC1404907.1"/>
    <property type="molecule type" value="Genomic_DNA"/>
</dbReference>
<keyword evidence="3" id="KW-0808">Transferase</keyword>